<reference evidence="1 2" key="1">
    <citation type="journal article" date="2019" name="Int. J. Syst. Evol. Microbiol.">
        <title>The Global Catalogue of Microorganisms (GCM) 10K type strain sequencing project: providing services to taxonomists for standard genome sequencing and annotation.</title>
        <authorList>
            <consortium name="The Broad Institute Genomics Platform"/>
            <consortium name="The Broad Institute Genome Sequencing Center for Infectious Disease"/>
            <person name="Wu L."/>
            <person name="Ma J."/>
        </authorList>
    </citation>
    <scope>NUCLEOTIDE SEQUENCE [LARGE SCALE GENOMIC DNA]</scope>
    <source>
        <strain evidence="1 2">JCM 12696</strain>
    </source>
</reference>
<protein>
    <submittedName>
        <fullName evidence="1">Uncharacterized protein</fullName>
    </submittedName>
</protein>
<dbReference type="Proteomes" id="UP001501371">
    <property type="component" value="Unassembled WGS sequence"/>
</dbReference>
<organism evidence="1 2">
    <name type="scientific">Streptomyces hebeiensis</name>
    <dbReference type="NCBI Taxonomy" id="229486"/>
    <lineage>
        <taxon>Bacteria</taxon>
        <taxon>Bacillati</taxon>
        <taxon>Actinomycetota</taxon>
        <taxon>Actinomycetes</taxon>
        <taxon>Kitasatosporales</taxon>
        <taxon>Streptomycetaceae</taxon>
        <taxon>Streptomyces</taxon>
    </lineage>
</organism>
<accession>A0ABN1UJQ8</accession>
<evidence type="ECO:0000313" key="2">
    <source>
        <dbReference type="Proteomes" id="UP001501371"/>
    </source>
</evidence>
<gene>
    <name evidence="1" type="ORF">GCM10009654_05080</name>
</gene>
<comment type="caution">
    <text evidence="1">The sequence shown here is derived from an EMBL/GenBank/DDBJ whole genome shotgun (WGS) entry which is preliminary data.</text>
</comment>
<proteinExistence type="predicted"/>
<sequence length="103" mass="11272">MTTQPERGWSLQRTEHAARVLEAMRAGGYGETYRAVVLFVRALAIEAGNAVAAGKGLPGLPVGDGGRYVIDVPRLPVLVSYRWFPGTREFRVLDLVWVDVGCD</sequence>
<evidence type="ECO:0000313" key="1">
    <source>
        <dbReference type="EMBL" id="GAA1152536.1"/>
    </source>
</evidence>
<name>A0ABN1UJQ8_9ACTN</name>
<keyword evidence="2" id="KW-1185">Reference proteome</keyword>
<dbReference type="EMBL" id="BAAAKV010000003">
    <property type="protein sequence ID" value="GAA1152536.1"/>
    <property type="molecule type" value="Genomic_DNA"/>
</dbReference>
<dbReference type="RefSeq" id="WP_030741966.1">
    <property type="nucleotide sequence ID" value="NZ_BAAAKV010000003.1"/>
</dbReference>